<feature type="compositionally biased region" description="Polar residues" evidence="1">
    <location>
        <begin position="302"/>
        <end position="319"/>
    </location>
</feature>
<organism evidence="3 4">
    <name type="scientific">Entomortierella chlamydospora</name>
    <dbReference type="NCBI Taxonomy" id="101097"/>
    <lineage>
        <taxon>Eukaryota</taxon>
        <taxon>Fungi</taxon>
        <taxon>Fungi incertae sedis</taxon>
        <taxon>Mucoromycota</taxon>
        <taxon>Mortierellomycotina</taxon>
        <taxon>Mortierellomycetes</taxon>
        <taxon>Mortierellales</taxon>
        <taxon>Mortierellaceae</taxon>
        <taxon>Entomortierella</taxon>
    </lineage>
</organism>
<reference evidence="3" key="1">
    <citation type="journal article" date="2020" name="Fungal Divers.">
        <title>Resolving the Mortierellaceae phylogeny through synthesis of multi-gene phylogenetics and phylogenomics.</title>
        <authorList>
            <person name="Vandepol N."/>
            <person name="Liber J."/>
            <person name="Desiro A."/>
            <person name="Na H."/>
            <person name="Kennedy M."/>
            <person name="Barry K."/>
            <person name="Grigoriev I.V."/>
            <person name="Miller A.N."/>
            <person name="O'Donnell K."/>
            <person name="Stajich J.E."/>
            <person name="Bonito G."/>
        </authorList>
    </citation>
    <scope>NUCLEOTIDE SEQUENCE</scope>
    <source>
        <strain evidence="3">NRRL 2769</strain>
    </source>
</reference>
<accession>A0A9P6N2L8</accession>
<dbReference type="AlphaFoldDB" id="A0A9P6N2L8"/>
<gene>
    <name evidence="3" type="ORF">BGZ80_002287</name>
</gene>
<sequence length="378" mass="40467">MDIKLVSAITRLANYMPLGSYVIYTALETYSFSLGTTPAPITTIVQTDAGGNYTCDFIPGAAFTFSTCTEDQSSALIISLSIGFFLAVFLSFLKQVPPNGTPPLADEDDSKTKKRKYRRGIVYAQGNYYYLDFGDSHVWGHAALSSVAFGTLSLFSASVSQCLFPSIRPWIFVFAQIILLITCCFIAMFWVDDPSLSIGLMVVPQTDSISTQTGSGSVGPKPSTTTPTGASGTTNNASTSTTALNTTGFTISPNPSPTSSGLTNVALAGAVINSAMSTTSVLSGSTATGGTGVGYGVSRMTSTTSATKRGRQMSSLNEKQSLEDSDQEYQTWENVNDQERDRREEVITTTTTTTEEYVQSTVRSVPEREEGHLSLKME</sequence>
<dbReference type="EMBL" id="JAAAID010000156">
    <property type="protein sequence ID" value="KAG0021485.1"/>
    <property type="molecule type" value="Genomic_DNA"/>
</dbReference>
<feature type="region of interest" description="Disordered" evidence="1">
    <location>
        <begin position="210"/>
        <end position="258"/>
    </location>
</feature>
<feature type="transmembrane region" description="Helical" evidence="2">
    <location>
        <begin position="171"/>
        <end position="191"/>
    </location>
</feature>
<feature type="transmembrane region" description="Helical" evidence="2">
    <location>
        <begin position="138"/>
        <end position="159"/>
    </location>
</feature>
<feature type="compositionally biased region" description="Low complexity" evidence="1">
    <location>
        <begin position="213"/>
        <end position="250"/>
    </location>
</feature>
<comment type="caution">
    <text evidence="3">The sequence shown here is derived from an EMBL/GenBank/DDBJ whole genome shotgun (WGS) entry which is preliminary data.</text>
</comment>
<evidence type="ECO:0000256" key="2">
    <source>
        <dbReference type="SAM" id="Phobius"/>
    </source>
</evidence>
<evidence type="ECO:0000313" key="4">
    <source>
        <dbReference type="Proteomes" id="UP000703661"/>
    </source>
</evidence>
<proteinExistence type="predicted"/>
<keyword evidence="4" id="KW-1185">Reference proteome</keyword>
<protein>
    <submittedName>
        <fullName evidence="3">Uncharacterized protein</fullName>
    </submittedName>
</protein>
<dbReference type="Proteomes" id="UP000703661">
    <property type="component" value="Unassembled WGS sequence"/>
</dbReference>
<keyword evidence="2" id="KW-0472">Membrane</keyword>
<name>A0A9P6N2L8_9FUNG</name>
<evidence type="ECO:0000256" key="1">
    <source>
        <dbReference type="SAM" id="MobiDB-lite"/>
    </source>
</evidence>
<dbReference type="OrthoDB" id="2439547at2759"/>
<feature type="transmembrane region" description="Helical" evidence="2">
    <location>
        <begin position="75"/>
        <end position="93"/>
    </location>
</feature>
<evidence type="ECO:0000313" key="3">
    <source>
        <dbReference type="EMBL" id="KAG0021485.1"/>
    </source>
</evidence>
<keyword evidence="2" id="KW-0812">Transmembrane</keyword>
<feature type="region of interest" description="Disordered" evidence="1">
    <location>
        <begin position="302"/>
        <end position="325"/>
    </location>
</feature>
<keyword evidence="2" id="KW-1133">Transmembrane helix</keyword>